<feature type="transmembrane region" description="Helical" evidence="2">
    <location>
        <begin position="131"/>
        <end position="152"/>
    </location>
</feature>
<keyword evidence="2" id="KW-1133">Transmembrane helix</keyword>
<evidence type="ECO:0000256" key="1">
    <source>
        <dbReference type="SAM" id="MobiDB-lite"/>
    </source>
</evidence>
<protein>
    <submittedName>
        <fullName evidence="3">Uncharacterized protein</fullName>
    </submittedName>
</protein>
<accession>A0ABR3RFS0</accession>
<sequence length="207" mass="22987">MTSNSSPLLAAPQDGQPNFSRWHPETTGQQRAYNADRYDLLDPRSNDPTSRRSASTRSSTAYEPSHLESESLKRKPVDEPVSIRASTGSWVLEIIAIVVSAGAIFAIIALLHRENGRSLTGWKLVVSLNTVVAALGTLARTTLAFALSACIGQQKWNWLRRKPDGLVAWERFDEASRGPWGGTRLFVWLRARKDIGRHSVRLSPLEL</sequence>
<feature type="transmembrane region" description="Helical" evidence="2">
    <location>
        <begin position="90"/>
        <end position="111"/>
    </location>
</feature>
<feature type="compositionally biased region" description="Basic and acidic residues" evidence="1">
    <location>
        <begin position="65"/>
        <end position="78"/>
    </location>
</feature>
<keyword evidence="4" id="KW-1185">Reference proteome</keyword>
<dbReference type="PANTHER" id="PTHR35394">
    <property type="entry name" value="DUF3176 DOMAIN-CONTAINING PROTEIN"/>
    <property type="match status" value="1"/>
</dbReference>
<evidence type="ECO:0000313" key="3">
    <source>
        <dbReference type="EMBL" id="KAL1603294.1"/>
    </source>
</evidence>
<dbReference type="EMBL" id="JAKIXB020000012">
    <property type="protein sequence ID" value="KAL1603294.1"/>
    <property type="molecule type" value="Genomic_DNA"/>
</dbReference>
<evidence type="ECO:0000313" key="4">
    <source>
        <dbReference type="Proteomes" id="UP001521222"/>
    </source>
</evidence>
<keyword evidence="2" id="KW-0812">Transmembrane</keyword>
<name>A0ABR3RFS0_9PLEO</name>
<proteinExistence type="predicted"/>
<dbReference type="Proteomes" id="UP001521222">
    <property type="component" value="Unassembled WGS sequence"/>
</dbReference>
<feature type="region of interest" description="Disordered" evidence="1">
    <location>
        <begin position="1"/>
        <end position="78"/>
    </location>
</feature>
<feature type="compositionally biased region" description="Low complexity" evidence="1">
    <location>
        <begin position="51"/>
        <end position="61"/>
    </location>
</feature>
<evidence type="ECO:0000256" key="2">
    <source>
        <dbReference type="SAM" id="Phobius"/>
    </source>
</evidence>
<comment type="caution">
    <text evidence="3">The sequence shown here is derived from an EMBL/GenBank/DDBJ whole genome shotgun (WGS) entry which is preliminary data.</text>
</comment>
<reference evidence="3 4" key="1">
    <citation type="submission" date="2024-02" db="EMBL/GenBank/DDBJ databases">
        <title>De novo assembly and annotation of 12 fungi associated with fruit tree decline syndrome in Ontario, Canada.</title>
        <authorList>
            <person name="Sulman M."/>
            <person name="Ellouze W."/>
            <person name="Ilyukhin E."/>
        </authorList>
    </citation>
    <scope>NUCLEOTIDE SEQUENCE [LARGE SCALE GENOMIC DNA]</scope>
    <source>
        <strain evidence="3 4">M97-236</strain>
    </source>
</reference>
<organism evidence="3 4">
    <name type="scientific">Nothophoma quercina</name>
    <dbReference type="NCBI Taxonomy" id="749835"/>
    <lineage>
        <taxon>Eukaryota</taxon>
        <taxon>Fungi</taxon>
        <taxon>Dikarya</taxon>
        <taxon>Ascomycota</taxon>
        <taxon>Pezizomycotina</taxon>
        <taxon>Dothideomycetes</taxon>
        <taxon>Pleosporomycetidae</taxon>
        <taxon>Pleosporales</taxon>
        <taxon>Pleosporineae</taxon>
        <taxon>Didymellaceae</taxon>
        <taxon>Nothophoma</taxon>
    </lineage>
</organism>
<keyword evidence="2" id="KW-0472">Membrane</keyword>
<gene>
    <name evidence="3" type="ORF">SLS59_004390</name>
</gene>
<dbReference type="Pfam" id="PF11374">
    <property type="entry name" value="DUF3176"/>
    <property type="match status" value="1"/>
</dbReference>
<feature type="compositionally biased region" description="Basic and acidic residues" evidence="1">
    <location>
        <begin position="34"/>
        <end position="45"/>
    </location>
</feature>
<dbReference type="PANTHER" id="PTHR35394:SF5">
    <property type="entry name" value="DUF3176 DOMAIN-CONTAINING PROTEIN"/>
    <property type="match status" value="1"/>
</dbReference>
<dbReference type="InterPro" id="IPR021514">
    <property type="entry name" value="DUF3176"/>
</dbReference>